<feature type="transmembrane region" description="Helical" evidence="1">
    <location>
        <begin position="6"/>
        <end position="26"/>
    </location>
</feature>
<feature type="transmembrane region" description="Helical" evidence="1">
    <location>
        <begin position="65"/>
        <end position="86"/>
    </location>
</feature>
<keyword evidence="1" id="KW-0472">Membrane</keyword>
<dbReference type="NCBIfam" id="NF041437">
    <property type="entry name" value="TfpZ"/>
    <property type="match status" value="1"/>
</dbReference>
<sequence>MFQLKAFLQNAFFIGSLIMSGLFFRLRASGMHLVASAIIASVVAGTILFLWYPGQYVDICKGIQLIWLVISVDIVLGPLLTFVAFNQKKKKSELLRDIAVIGILQISGLIYGAHIVYVARPVAMVFEGSQFRIVTANDVDTNELPLAREDMRNLSLTGPILLGVRDYKDAVEKSDAAFRAFSGYDIGARPSFWQAYADSQAKVLKIARPIELLIKKYPESKVEIEHQLNNVGYAVANVKFLPVLSRDSDWIVVIDANTAKPLFFVQKDGFF</sequence>
<dbReference type="InterPro" id="IPR047814">
    <property type="entry name" value="TfpX/TfpZ-like"/>
</dbReference>
<dbReference type="EMBL" id="JACOFT010000001">
    <property type="protein sequence ID" value="MBC3810639.1"/>
    <property type="molecule type" value="Genomic_DNA"/>
</dbReference>
<reference evidence="2 3" key="1">
    <citation type="submission" date="2020-08" db="EMBL/GenBank/DDBJ databases">
        <title>Novel species isolated from subtropical streams in China.</title>
        <authorList>
            <person name="Lu H."/>
        </authorList>
    </citation>
    <scope>NUCLEOTIDE SEQUENCE [LARGE SCALE GENOMIC DNA]</scope>
    <source>
        <strain evidence="2 3">CCTCC AB 2015119</strain>
    </source>
</reference>
<keyword evidence="1" id="KW-1133">Transmembrane helix</keyword>
<keyword evidence="1" id="KW-0812">Transmembrane</keyword>
<evidence type="ECO:0000313" key="2">
    <source>
        <dbReference type="EMBL" id="MBC3810639.1"/>
    </source>
</evidence>
<dbReference type="RefSeq" id="WP_190477514.1">
    <property type="nucleotide sequence ID" value="NZ_JACOFT010000001.1"/>
</dbReference>
<gene>
    <name evidence="2" type="ORF">H8K26_04230</name>
</gene>
<comment type="caution">
    <text evidence="2">The sequence shown here is derived from an EMBL/GenBank/DDBJ whole genome shotgun (WGS) entry which is preliminary data.</text>
</comment>
<evidence type="ECO:0000256" key="1">
    <source>
        <dbReference type="SAM" id="Phobius"/>
    </source>
</evidence>
<feature type="transmembrane region" description="Helical" evidence="1">
    <location>
        <begin position="33"/>
        <end position="53"/>
    </location>
</feature>
<keyword evidence="3" id="KW-1185">Reference proteome</keyword>
<protein>
    <submittedName>
        <fullName evidence="2">Pilus assembly protein</fullName>
    </submittedName>
</protein>
<name>A0ABR6XCK0_9BURK</name>
<proteinExistence type="predicted"/>
<dbReference type="Proteomes" id="UP000637632">
    <property type="component" value="Unassembled WGS sequence"/>
</dbReference>
<feature type="transmembrane region" description="Helical" evidence="1">
    <location>
        <begin position="98"/>
        <end position="119"/>
    </location>
</feature>
<evidence type="ECO:0000313" key="3">
    <source>
        <dbReference type="Proteomes" id="UP000637632"/>
    </source>
</evidence>
<accession>A0ABR6XCK0</accession>
<organism evidence="2 3">
    <name type="scientific">Undibacterium aquatile</name>
    <dbReference type="NCBI Taxonomy" id="1537398"/>
    <lineage>
        <taxon>Bacteria</taxon>
        <taxon>Pseudomonadati</taxon>
        <taxon>Pseudomonadota</taxon>
        <taxon>Betaproteobacteria</taxon>
        <taxon>Burkholderiales</taxon>
        <taxon>Oxalobacteraceae</taxon>
        <taxon>Undibacterium</taxon>
    </lineage>
</organism>